<protein>
    <submittedName>
        <fullName evidence="2">Alpha/beta-Hydrolases superfamily protein</fullName>
    </submittedName>
</protein>
<name>A0A1D6K8I4_MAIZE</name>
<dbReference type="InterPro" id="IPR051044">
    <property type="entry name" value="MAG_DAG_Lipase"/>
</dbReference>
<sequence>MKSMPVFPNIFLRDFFGQDFFVNSRGNKLFTCRWTSRKSECKALIFICHGYGAECSISMGDTAARLVHHGYVVHGIDHEGHDKSSGSKGYLSSFGDVVRDCSDHFKSVCEKQENRLKKRFLYGFSMGGTVVLQLHRKDPLYWDGAVLLAPMCKPTVVSKEHKMRCEHKVASKNGVMEHGQEGCGSGNRCIPWTIWF</sequence>
<dbReference type="Pfam" id="PF12146">
    <property type="entry name" value="Hydrolase_4"/>
    <property type="match status" value="1"/>
</dbReference>
<evidence type="ECO:0000313" key="2">
    <source>
        <dbReference type="EMBL" id="ONL99832.1"/>
    </source>
</evidence>
<dbReference type="GO" id="GO:0016787">
    <property type="term" value="F:hydrolase activity"/>
    <property type="evidence" value="ECO:0007669"/>
    <property type="project" value="UniProtKB-KW"/>
</dbReference>
<reference evidence="2" key="1">
    <citation type="submission" date="2015-12" db="EMBL/GenBank/DDBJ databases">
        <title>Update maize B73 reference genome by single molecule sequencing technologies.</title>
        <authorList>
            <consortium name="Maize Genome Sequencing Project"/>
            <person name="Ware D."/>
        </authorList>
    </citation>
    <scope>NUCLEOTIDE SEQUENCE [LARGE SCALE GENOMIC DNA]</scope>
    <source>
        <tissue evidence="2">Seedling</tissue>
    </source>
</reference>
<dbReference type="STRING" id="4577.A0A1D6K8I4"/>
<dbReference type="eggNOG" id="KOG1455">
    <property type="taxonomic scope" value="Eukaryota"/>
</dbReference>
<dbReference type="AlphaFoldDB" id="A0A1D6K8I4"/>
<dbReference type="EMBL" id="CM007647">
    <property type="protein sequence ID" value="ONL99830.1"/>
    <property type="molecule type" value="Genomic_DNA"/>
</dbReference>
<dbReference type="SMR" id="A0A1D6K8I4"/>
<dbReference type="PaxDb" id="4577-GRMZM2G172794_P02"/>
<feature type="domain" description="Serine aminopeptidase S33" evidence="1">
    <location>
        <begin position="40"/>
        <end position="157"/>
    </location>
</feature>
<dbReference type="ExpressionAtlas" id="A0A1D6K8I4">
    <property type="expression patterns" value="baseline and differential"/>
</dbReference>
<dbReference type="SUPFAM" id="SSF53474">
    <property type="entry name" value="alpha/beta-Hydrolases"/>
    <property type="match status" value="1"/>
</dbReference>
<dbReference type="FunCoup" id="A0A1D6K8I4">
    <property type="interactions" value="471"/>
</dbReference>
<evidence type="ECO:0000259" key="1">
    <source>
        <dbReference type="Pfam" id="PF12146"/>
    </source>
</evidence>
<dbReference type="EMBL" id="CM007647">
    <property type="protein sequence ID" value="ONL99832.1"/>
    <property type="molecule type" value="Genomic_DNA"/>
</dbReference>
<dbReference type="PANTHER" id="PTHR11614">
    <property type="entry name" value="PHOSPHOLIPASE-RELATED"/>
    <property type="match status" value="1"/>
</dbReference>
<dbReference type="Gene3D" id="3.40.50.1820">
    <property type="entry name" value="alpha/beta hydrolase"/>
    <property type="match status" value="1"/>
</dbReference>
<organism evidence="2">
    <name type="scientific">Zea mays</name>
    <name type="common">Maize</name>
    <dbReference type="NCBI Taxonomy" id="4577"/>
    <lineage>
        <taxon>Eukaryota</taxon>
        <taxon>Viridiplantae</taxon>
        <taxon>Streptophyta</taxon>
        <taxon>Embryophyta</taxon>
        <taxon>Tracheophyta</taxon>
        <taxon>Spermatophyta</taxon>
        <taxon>Magnoliopsida</taxon>
        <taxon>Liliopsida</taxon>
        <taxon>Poales</taxon>
        <taxon>Poaceae</taxon>
        <taxon>PACMAD clade</taxon>
        <taxon>Panicoideae</taxon>
        <taxon>Andropogonodae</taxon>
        <taxon>Andropogoneae</taxon>
        <taxon>Tripsacinae</taxon>
        <taxon>Zea</taxon>
    </lineage>
</organism>
<dbReference type="InterPro" id="IPR029058">
    <property type="entry name" value="AB_hydrolase_fold"/>
</dbReference>
<accession>A0A1D6K8I4</accession>
<keyword evidence="2" id="KW-0378">Hydrolase</keyword>
<gene>
    <name evidence="2" type="ORF">ZEAMMB73_Zm00001d029908</name>
</gene>
<dbReference type="InParanoid" id="A0A1D6K8I4"/>
<proteinExistence type="predicted"/>
<dbReference type="InterPro" id="IPR022742">
    <property type="entry name" value="Hydrolase_4"/>
</dbReference>